<feature type="transmembrane region" description="Helical" evidence="5">
    <location>
        <begin position="6"/>
        <end position="28"/>
    </location>
</feature>
<dbReference type="Pfam" id="PF00884">
    <property type="entry name" value="Sulfatase"/>
    <property type="match status" value="1"/>
</dbReference>
<dbReference type="PANTHER" id="PTHR42693">
    <property type="entry name" value="ARYLSULFATASE FAMILY MEMBER"/>
    <property type="match status" value="1"/>
</dbReference>
<evidence type="ECO:0000313" key="8">
    <source>
        <dbReference type="Proteomes" id="UP001247805"/>
    </source>
</evidence>
<dbReference type="Proteomes" id="UP001247805">
    <property type="component" value="Unassembled WGS sequence"/>
</dbReference>
<comment type="caution">
    <text evidence="7">The sequence shown here is derived from an EMBL/GenBank/DDBJ whole genome shotgun (WGS) entry which is preliminary data.</text>
</comment>
<evidence type="ECO:0000259" key="6">
    <source>
        <dbReference type="Pfam" id="PF00884"/>
    </source>
</evidence>
<dbReference type="PANTHER" id="PTHR42693:SF33">
    <property type="entry name" value="ARYLSULFATASE"/>
    <property type="match status" value="1"/>
</dbReference>
<keyword evidence="3" id="KW-0378">Hydrolase</keyword>
<evidence type="ECO:0000256" key="2">
    <source>
        <dbReference type="ARBA" id="ARBA00022723"/>
    </source>
</evidence>
<dbReference type="PROSITE" id="PS00523">
    <property type="entry name" value="SULFATASE_1"/>
    <property type="match status" value="1"/>
</dbReference>
<dbReference type="RefSeq" id="WP_316025637.1">
    <property type="nucleotide sequence ID" value="NZ_JAWDIO010000002.1"/>
</dbReference>
<protein>
    <submittedName>
        <fullName evidence="7">Sulfatase-like hydrolase/transferase</fullName>
    </submittedName>
</protein>
<keyword evidence="2" id="KW-0479">Metal-binding</keyword>
<dbReference type="SUPFAM" id="SSF53649">
    <property type="entry name" value="Alkaline phosphatase-like"/>
    <property type="match status" value="1"/>
</dbReference>
<evidence type="ECO:0000256" key="5">
    <source>
        <dbReference type="SAM" id="Phobius"/>
    </source>
</evidence>
<comment type="similarity">
    <text evidence="1">Belongs to the sulfatase family.</text>
</comment>
<proteinExistence type="inferred from homology"/>
<dbReference type="InterPro" id="IPR024607">
    <property type="entry name" value="Sulfatase_CS"/>
</dbReference>
<accession>A0ABU3SVH2</accession>
<organism evidence="7 8">
    <name type="scientific">Paraglaciecola aquimarina</name>
    <dbReference type="NCBI Taxonomy" id="1235557"/>
    <lineage>
        <taxon>Bacteria</taxon>
        <taxon>Pseudomonadati</taxon>
        <taxon>Pseudomonadota</taxon>
        <taxon>Gammaproteobacteria</taxon>
        <taxon>Alteromonadales</taxon>
        <taxon>Alteromonadaceae</taxon>
        <taxon>Paraglaciecola</taxon>
    </lineage>
</organism>
<keyword evidence="5" id="KW-1133">Transmembrane helix</keyword>
<dbReference type="InterPro" id="IPR017850">
    <property type="entry name" value="Alkaline_phosphatase_core_sf"/>
</dbReference>
<sequence length="110" mass="12065">MALFNNTYLSVGFSSLCCCALLIPFFTIAKSQPSQPNIVVFYVDDLGWGDLSSYGATQVNTPNVDALASNGIRFTDAHSSAATCTPSRYSLLTGEHAFRKKSKFLREMRL</sequence>
<keyword evidence="4" id="KW-0106">Calcium</keyword>
<name>A0ABU3SVH2_9ALTE</name>
<keyword evidence="5" id="KW-0812">Transmembrane</keyword>
<keyword evidence="5" id="KW-0472">Membrane</keyword>
<feature type="domain" description="Sulfatase N-terminal" evidence="6">
    <location>
        <begin position="36"/>
        <end position="94"/>
    </location>
</feature>
<evidence type="ECO:0000256" key="1">
    <source>
        <dbReference type="ARBA" id="ARBA00008779"/>
    </source>
</evidence>
<dbReference type="Gene3D" id="3.40.720.10">
    <property type="entry name" value="Alkaline Phosphatase, subunit A"/>
    <property type="match status" value="1"/>
</dbReference>
<dbReference type="InterPro" id="IPR050738">
    <property type="entry name" value="Sulfatase"/>
</dbReference>
<keyword evidence="8" id="KW-1185">Reference proteome</keyword>
<reference evidence="7 8" key="1">
    <citation type="submission" date="2023-10" db="EMBL/GenBank/DDBJ databases">
        <title>Glaciecola aquimarina strain GGW-M5 nov., isolated from a coastal seawater.</title>
        <authorList>
            <person name="Bayburt H."/>
            <person name="Kim J.M."/>
            <person name="Choi B.J."/>
            <person name="Jeon C.O."/>
        </authorList>
    </citation>
    <scope>NUCLEOTIDE SEQUENCE [LARGE SCALE GENOMIC DNA]</scope>
    <source>
        <strain evidence="7 8">KCTC 32108</strain>
    </source>
</reference>
<evidence type="ECO:0000256" key="4">
    <source>
        <dbReference type="ARBA" id="ARBA00022837"/>
    </source>
</evidence>
<dbReference type="EMBL" id="JAWDIO010000002">
    <property type="protein sequence ID" value="MDU0354007.1"/>
    <property type="molecule type" value="Genomic_DNA"/>
</dbReference>
<gene>
    <name evidence="7" type="ORF">RS130_08735</name>
</gene>
<evidence type="ECO:0000256" key="3">
    <source>
        <dbReference type="ARBA" id="ARBA00022801"/>
    </source>
</evidence>
<evidence type="ECO:0000313" key="7">
    <source>
        <dbReference type="EMBL" id="MDU0354007.1"/>
    </source>
</evidence>
<dbReference type="InterPro" id="IPR000917">
    <property type="entry name" value="Sulfatase_N"/>
</dbReference>